<name>A0ABP0YGD0_9ROSI</name>
<keyword evidence="2" id="KW-1185">Reference proteome</keyword>
<gene>
    <name evidence="1" type="ORF">CITCOLO1_LOCUS11454</name>
</gene>
<dbReference type="Proteomes" id="UP001642487">
    <property type="component" value="Chromosome 4"/>
</dbReference>
<evidence type="ECO:0000313" key="2">
    <source>
        <dbReference type="Proteomes" id="UP001642487"/>
    </source>
</evidence>
<dbReference type="EMBL" id="OZ021738">
    <property type="protein sequence ID" value="CAK9319449.1"/>
    <property type="molecule type" value="Genomic_DNA"/>
</dbReference>
<feature type="non-terminal residue" evidence="1">
    <location>
        <position position="85"/>
    </location>
</feature>
<accession>A0ABP0YGD0</accession>
<protein>
    <submittedName>
        <fullName evidence="1">Uncharacterized protein</fullName>
    </submittedName>
</protein>
<sequence length="85" mass="8915">MATEIWKSKCRTTANGGTTWNGLSDPMTLLRAACHGVWTVVCLLTIVSSGTLASTTCCLPLEARCAIVVGDSEAEWSWLALGIGG</sequence>
<proteinExistence type="predicted"/>
<evidence type="ECO:0000313" key="1">
    <source>
        <dbReference type="EMBL" id="CAK9319449.1"/>
    </source>
</evidence>
<reference evidence="1 2" key="1">
    <citation type="submission" date="2024-03" db="EMBL/GenBank/DDBJ databases">
        <authorList>
            <person name="Gkanogiannis A."/>
            <person name="Becerra Lopez-Lavalle L."/>
        </authorList>
    </citation>
    <scope>NUCLEOTIDE SEQUENCE [LARGE SCALE GENOMIC DNA]</scope>
</reference>
<organism evidence="1 2">
    <name type="scientific">Citrullus colocynthis</name>
    <name type="common">colocynth</name>
    <dbReference type="NCBI Taxonomy" id="252529"/>
    <lineage>
        <taxon>Eukaryota</taxon>
        <taxon>Viridiplantae</taxon>
        <taxon>Streptophyta</taxon>
        <taxon>Embryophyta</taxon>
        <taxon>Tracheophyta</taxon>
        <taxon>Spermatophyta</taxon>
        <taxon>Magnoliopsida</taxon>
        <taxon>eudicotyledons</taxon>
        <taxon>Gunneridae</taxon>
        <taxon>Pentapetalae</taxon>
        <taxon>rosids</taxon>
        <taxon>fabids</taxon>
        <taxon>Cucurbitales</taxon>
        <taxon>Cucurbitaceae</taxon>
        <taxon>Benincaseae</taxon>
        <taxon>Citrullus</taxon>
    </lineage>
</organism>